<accession>A0ABM7VKE5</accession>
<reference evidence="2 3" key="1">
    <citation type="submission" date="2021-12" db="EMBL/GenBank/DDBJ databases">
        <title>Genome sequencing of bacteria with rrn-lacking chromosome and rrn-plasmid.</title>
        <authorList>
            <person name="Anda M."/>
            <person name="Iwasaki W."/>
        </authorList>
    </citation>
    <scope>NUCLEOTIDE SEQUENCE [LARGE SCALE GENOMIC DNA]</scope>
    <source>
        <strain evidence="2 3">NBRC 101262</strain>
        <plasmid evidence="2 3">pPP2</plasmid>
    </source>
</reference>
<evidence type="ECO:0000313" key="1">
    <source>
        <dbReference type="EMBL" id="BDD01470.1"/>
    </source>
</evidence>
<dbReference type="Proteomes" id="UP001354989">
    <property type="component" value="Plasmid pPP2"/>
</dbReference>
<evidence type="ECO:0000313" key="3">
    <source>
        <dbReference type="Proteomes" id="UP001354989"/>
    </source>
</evidence>
<name>A0ABM7VKE5_9BACT</name>
<geneLocation type="plasmid" evidence="2 3">
    <name>pPP2</name>
</geneLocation>
<dbReference type="EMBL" id="AP025294">
    <property type="protein sequence ID" value="BDD01470.1"/>
    <property type="molecule type" value="Genomic_DNA"/>
</dbReference>
<organism evidence="2 3">
    <name type="scientific">Persicobacter psychrovividus</name>
    <dbReference type="NCBI Taxonomy" id="387638"/>
    <lineage>
        <taxon>Bacteria</taxon>
        <taxon>Pseudomonadati</taxon>
        <taxon>Bacteroidota</taxon>
        <taxon>Cytophagia</taxon>
        <taxon>Cytophagales</taxon>
        <taxon>Persicobacteraceae</taxon>
        <taxon>Persicobacter</taxon>
    </lineage>
</organism>
<keyword evidence="2" id="KW-0614">Plasmid</keyword>
<sequence length="29" mass="3283">MVSSRRLSNIIINNGDRKTLKLDAPDINK</sequence>
<keyword evidence="3" id="KW-1185">Reference proteome</keyword>
<evidence type="ECO:0000313" key="2">
    <source>
        <dbReference type="EMBL" id="BDD01482.1"/>
    </source>
</evidence>
<gene>
    <name evidence="1" type="ORF">PEPS_37500</name>
    <name evidence="2" type="ORF">PEPS_37620</name>
</gene>
<protein>
    <submittedName>
        <fullName evidence="2">Uncharacterized protein</fullName>
    </submittedName>
</protein>
<proteinExistence type="predicted"/>
<dbReference type="EMBL" id="AP025294">
    <property type="protein sequence ID" value="BDD01482.1"/>
    <property type="molecule type" value="Genomic_DNA"/>
</dbReference>